<dbReference type="EMBL" id="JACKWZ010000006">
    <property type="protein sequence ID" value="KAF9423879.1"/>
    <property type="molecule type" value="Genomic_DNA"/>
</dbReference>
<evidence type="ECO:0000313" key="1">
    <source>
        <dbReference type="EMBL" id="KAF9423879.1"/>
    </source>
</evidence>
<gene>
    <name evidence="1" type="ORF">HW555_000937</name>
</gene>
<organism evidence="1 2">
    <name type="scientific">Spodoptera exigua</name>
    <name type="common">Beet armyworm</name>
    <name type="synonym">Noctua fulgens</name>
    <dbReference type="NCBI Taxonomy" id="7107"/>
    <lineage>
        <taxon>Eukaryota</taxon>
        <taxon>Metazoa</taxon>
        <taxon>Ecdysozoa</taxon>
        <taxon>Arthropoda</taxon>
        <taxon>Hexapoda</taxon>
        <taxon>Insecta</taxon>
        <taxon>Pterygota</taxon>
        <taxon>Neoptera</taxon>
        <taxon>Endopterygota</taxon>
        <taxon>Lepidoptera</taxon>
        <taxon>Glossata</taxon>
        <taxon>Ditrysia</taxon>
        <taxon>Noctuoidea</taxon>
        <taxon>Noctuidae</taxon>
        <taxon>Amphipyrinae</taxon>
        <taxon>Spodoptera</taxon>
    </lineage>
</organism>
<protein>
    <submittedName>
        <fullName evidence="1">Uncharacterized protein</fullName>
    </submittedName>
</protein>
<proteinExistence type="predicted"/>
<accession>A0A835LBQ1</accession>
<sequence length="901" mass="106907">MVIQGTNCSLLSRSRNPSQYLLQPVFLPDDITDDMYNALIVQRPDLEPYLSVQRKTQLRRNQMPYLLKKKKKKQKAKYPFYDHYERNKTSSEVLLLENDDDDITRPLSDFDDGRRTEIINPLLVPEYNISLKNTKGSSVVDKKEDRLNISRRGPMYKGEDAAWNGAYKVANCYVCYAHETTISKINLCHTAFHSDDFRLRSQTRYFRSACYYNWDYRNSGYWKYKRYWWHGVEYEGSRGMTIHRLGSYTKGCMKRYADVGEVFTMRTCRGWWPHYMGGLMEHRMIRLELPITKEGTNCSLLSRSRNPSQYLLQPVFLPDDITDDMYNALIVQRPDLEPYLSVQRKTQLRRNQMPYLLKKKKKKQKAKYPFYDHYERNKTSSEVLLLENDDDDITRPLSDFDDGRRTEIINPLLVPEYNISLKNTKGSSVVDKKEDRLNISRRGPMYKGEDAAWNGAYKVANCYVCYAHETTISKINLCHTAFHSDDFRLRSQTRYFRSACYYNWDYRNSGYWKYKRYWWHGVEYEGSRGMTIHRLGSYTKGCMKRYADVGEVFTMRTCRGWWPHYMGGLMEHRMIRLELPITKEGTNCSLLSRSRNPSQYLLQPVFLPDDITDDMYNALIVQRPDLEPYLSVQRKTQLRRNQMPYLLKKKKKKQKAKYPFYDHYERNKTSSEVLLLENDDDDITRPLSDFDDGRRTEIINPLLVPEYNISLKNTKGSSVVDKKEDRLNISRRGPMYKGEDAAWNGAYKVANCYVCYAHETTISKINLCHTAFHSDDFRLRSQTRYFRSACYYNWDYRNSGYWKYKRYWWHGVEYEGSRGMTIHRLGSYTKGCMKRYADVGEVFTMRTCRGWWPHYMGGLMEHRMIRLELPITKELLHIVASIIARDNCFVNIYVSPPFIMG</sequence>
<comment type="caution">
    <text evidence="1">The sequence shown here is derived from an EMBL/GenBank/DDBJ whole genome shotgun (WGS) entry which is preliminary data.</text>
</comment>
<keyword evidence="2" id="KW-1185">Reference proteome</keyword>
<dbReference type="Proteomes" id="UP000648187">
    <property type="component" value="Unassembled WGS sequence"/>
</dbReference>
<evidence type="ECO:0000313" key="2">
    <source>
        <dbReference type="Proteomes" id="UP000648187"/>
    </source>
</evidence>
<reference evidence="1" key="1">
    <citation type="submission" date="2020-08" db="EMBL/GenBank/DDBJ databases">
        <title>Spodoptera exigua strain:BAW_Kor-Di-RS1 Genome sequencing and assembly.</title>
        <authorList>
            <person name="Kim J."/>
            <person name="Nam H.Y."/>
            <person name="Kwon M."/>
            <person name="Choi J.H."/>
            <person name="Cho S.R."/>
            <person name="Kim G.-H."/>
        </authorList>
    </citation>
    <scope>NUCLEOTIDE SEQUENCE</scope>
    <source>
        <strain evidence="1">BAW_Kor-Di-RS1</strain>
        <tissue evidence="1">Whole-body</tissue>
    </source>
</reference>
<name>A0A835LBQ1_SPOEX</name>
<dbReference type="AlphaFoldDB" id="A0A835LBQ1"/>